<dbReference type="SUPFAM" id="SSF53756">
    <property type="entry name" value="UDP-Glycosyltransferase/glycogen phosphorylase"/>
    <property type="match status" value="1"/>
</dbReference>
<name>A0A1I5VWU5_9FIRM</name>
<accession>A0A1I5VWU5</accession>
<evidence type="ECO:0000313" key="1">
    <source>
        <dbReference type="EMBL" id="SFQ11757.1"/>
    </source>
</evidence>
<dbReference type="EMBL" id="FOXO01000019">
    <property type="protein sequence ID" value="SFQ11757.1"/>
    <property type="molecule type" value="Genomic_DNA"/>
</dbReference>
<organism evidence="1 2">
    <name type="scientific">Butyrivibrio proteoclasticus</name>
    <dbReference type="NCBI Taxonomy" id="43305"/>
    <lineage>
        <taxon>Bacteria</taxon>
        <taxon>Bacillati</taxon>
        <taxon>Bacillota</taxon>
        <taxon>Clostridia</taxon>
        <taxon>Lachnospirales</taxon>
        <taxon>Lachnospiraceae</taxon>
        <taxon>Butyrivibrio</taxon>
    </lineage>
</organism>
<keyword evidence="2" id="KW-1185">Reference proteome</keyword>
<proteinExistence type="predicted"/>
<dbReference type="CDD" id="cd03801">
    <property type="entry name" value="GT4_PimA-like"/>
    <property type="match status" value="1"/>
</dbReference>
<dbReference type="PANTHER" id="PTHR12526">
    <property type="entry name" value="GLYCOSYLTRANSFERASE"/>
    <property type="match status" value="1"/>
</dbReference>
<dbReference type="Gene3D" id="3.40.50.2000">
    <property type="entry name" value="Glycogen Phosphorylase B"/>
    <property type="match status" value="2"/>
</dbReference>
<dbReference type="Proteomes" id="UP000182624">
    <property type="component" value="Unassembled WGS sequence"/>
</dbReference>
<dbReference type="GO" id="GO:0016740">
    <property type="term" value="F:transferase activity"/>
    <property type="evidence" value="ECO:0007669"/>
    <property type="project" value="UniProtKB-KW"/>
</dbReference>
<sequence>MSEERYLNLTVLYFLDYGQEYGGAVHTLVHQALLAKRHGVKLFFFLSSHSGKNISSQFTDLFYKYNLEFEVFDFSISSQPEDIDIICIDENYDVIKKRISEIKPDLIHSVQLNIIAELAGRELGIPHIMNIYPLTNDFFATEYVDVFPHYMICDSYYWGEQWKEHIGVQYTCIRTVVEKISKKKKPFNPGNMKCVIVGSIYSLKNQLEVIKGFAEAINRGVVGTLDVYGDDGNTYATICKEFVKEYGYSDYIRFNGFCNEMEKVYDDADVLICGSVRESYPNVISEAMSHGLIIISTSVGGIPEIIDDENNGYLTTGFSCECFSEILLKVKKTIEEGKAEDISRNAVYTAEENHSWKRIQKKLLDYYYFVLTDRVKDVKKHRYSIYDLRKDFFEIITVYKENKYRFTEPRVASSKVWYIAYYRQRINRAISEGKRFYVWGAGRYGKTTIELINVFFPTLIITGIIDTFVNGTFCGFEIFRPDSCFHDDECIVFIGLANGQWDVVDKLKKSGKVYGADFFVLAPREW</sequence>
<dbReference type="Pfam" id="PF13692">
    <property type="entry name" value="Glyco_trans_1_4"/>
    <property type="match status" value="1"/>
</dbReference>
<dbReference type="AlphaFoldDB" id="A0A1I5VWU5"/>
<protein>
    <submittedName>
        <fullName evidence="1">Glycosyl transferases group 1</fullName>
    </submittedName>
</protein>
<evidence type="ECO:0000313" key="2">
    <source>
        <dbReference type="Proteomes" id="UP000182624"/>
    </source>
</evidence>
<keyword evidence="1" id="KW-0808">Transferase</keyword>
<reference evidence="2" key="1">
    <citation type="submission" date="2016-10" db="EMBL/GenBank/DDBJ databases">
        <authorList>
            <person name="Varghese N."/>
            <person name="Submissions S."/>
        </authorList>
    </citation>
    <scope>NUCLEOTIDE SEQUENCE [LARGE SCALE GENOMIC DNA]</scope>
    <source>
        <strain evidence="2">P18</strain>
    </source>
</reference>
<gene>
    <name evidence="1" type="ORF">SAMN04487928_11954</name>
</gene>